<dbReference type="HAMAP" id="MF_01114">
    <property type="entry name" value="RecX"/>
    <property type="match status" value="1"/>
</dbReference>
<comment type="similarity">
    <text evidence="2 5">Belongs to the RecX family.</text>
</comment>
<evidence type="ECO:0000313" key="9">
    <source>
        <dbReference type="Proteomes" id="UP001597044"/>
    </source>
</evidence>
<organism evidence="8 9">
    <name type="scientific">Paraperlucidibaca wandonensis</name>
    <dbReference type="NCBI Taxonomy" id="1268273"/>
    <lineage>
        <taxon>Bacteria</taxon>
        <taxon>Pseudomonadati</taxon>
        <taxon>Pseudomonadota</taxon>
        <taxon>Gammaproteobacteria</taxon>
        <taxon>Moraxellales</taxon>
        <taxon>Moraxellaceae</taxon>
        <taxon>Paraperlucidibaca</taxon>
    </lineage>
</organism>
<comment type="subcellular location">
    <subcellularLocation>
        <location evidence="1 5">Cytoplasm</location>
    </subcellularLocation>
</comment>
<dbReference type="Pfam" id="PF02631">
    <property type="entry name" value="RecX_HTH2"/>
    <property type="match status" value="1"/>
</dbReference>
<reference evidence="9" key="1">
    <citation type="journal article" date="2019" name="Int. J. Syst. Evol. Microbiol.">
        <title>The Global Catalogue of Microorganisms (GCM) 10K type strain sequencing project: providing services to taxonomists for standard genome sequencing and annotation.</title>
        <authorList>
            <consortium name="The Broad Institute Genomics Platform"/>
            <consortium name="The Broad Institute Genome Sequencing Center for Infectious Disease"/>
            <person name="Wu L."/>
            <person name="Ma J."/>
        </authorList>
    </citation>
    <scope>NUCLEOTIDE SEQUENCE [LARGE SCALE GENOMIC DNA]</scope>
    <source>
        <strain evidence="9">CCUG 63419</strain>
    </source>
</reference>
<evidence type="ECO:0000259" key="6">
    <source>
        <dbReference type="Pfam" id="PF02631"/>
    </source>
</evidence>
<dbReference type="InterPro" id="IPR003783">
    <property type="entry name" value="Regulatory_RecX"/>
</dbReference>
<evidence type="ECO:0000256" key="2">
    <source>
        <dbReference type="ARBA" id="ARBA00009695"/>
    </source>
</evidence>
<dbReference type="InterPro" id="IPR053925">
    <property type="entry name" value="RecX_HTH_3rd"/>
</dbReference>
<evidence type="ECO:0000259" key="7">
    <source>
        <dbReference type="Pfam" id="PF21981"/>
    </source>
</evidence>
<evidence type="ECO:0000256" key="3">
    <source>
        <dbReference type="ARBA" id="ARBA00018111"/>
    </source>
</evidence>
<gene>
    <name evidence="5" type="primary">recX</name>
    <name evidence="8" type="ORF">ACFQ0F_00705</name>
</gene>
<feature type="domain" description="RecX third three-helical" evidence="7">
    <location>
        <begin position="120"/>
        <end position="156"/>
    </location>
</feature>
<dbReference type="EMBL" id="JBHTIT010000001">
    <property type="protein sequence ID" value="MFD0948927.1"/>
    <property type="molecule type" value="Genomic_DNA"/>
</dbReference>
<sequence>MAGFGFRRGGKSAIDEPLSAEQVWSRLLAWQTRREHTQHELKAKLSQLGVTSELAEQSLAKLVDYGLQDDDRCAEGIVRGQLQRGRGRRAIAQRLQQKGLAAEHPALDEQTENLDWVKEAATLLQRRFGDTPIDDLKAQAKRVRFLQYRGFSLTQAIEAMKSLKSN</sequence>
<dbReference type="PANTHER" id="PTHR33602">
    <property type="entry name" value="REGULATORY PROTEIN RECX FAMILY PROTEIN"/>
    <property type="match status" value="1"/>
</dbReference>
<feature type="domain" description="RecX second three-helical" evidence="6">
    <location>
        <begin position="69"/>
        <end position="103"/>
    </location>
</feature>
<dbReference type="Gene3D" id="1.10.10.10">
    <property type="entry name" value="Winged helix-like DNA-binding domain superfamily/Winged helix DNA-binding domain"/>
    <property type="match status" value="3"/>
</dbReference>
<dbReference type="RefSeq" id="WP_379067965.1">
    <property type="nucleotide sequence ID" value="NZ_JBHTIT010000001.1"/>
</dbReference>
<comment type="caution">
    <text evidence="8">The sequence shown here is derived from an EMBL/GenBank/DDBJ whole genome shotgun (WGS) entry which is preliminary data.</text>
</comment>
<evidence type="ECO:0000313" key="8">
    <source>
        <dbReference type="EMBL" id="MFD0948927.1"/>
    </source>
</evidence>
<comment type="function">
    <text evidence="5">Modulates RecA activity.</text>
</comment>
<proteinExistence type="inferred from homology"/>
<keyword evidence="9" id="KW-1185">Reference proteome</keyword>
<dbReference type="InterPro" id="IPR036388">
    <property type="entry name" value="WH-like_DNA-bd_sf"/>
</dbReference>
<accession>A0ABW3HCI8</accession>
<dbReference type="InterPro" id="IPR053924">
    <property type="entry name" value="RecX_HTH_2nd"/>
</dbReference>
<evidence type="ECO:0000256" key="5">
    <source>
        <dbReference type="HAMAP-Rule" id="MF_01114"/>
    </source>
</evidence>
<dbReference type="PANTHER" id="PTHR33602:SF1">
    <property type="entry name" value="REGULATORY PROTEIN RECX FAMILY PROTEIN"/>
    <property type="match status" value="1"/>
</dbReference>
<name>A0ABW3HCI8_9GAMM</name>
<dbReference type="Proteomes" id="UP001597044">
    <property type="component" value="Unassembled WGS sequence"/>
</dbReference>
<evidence type="ECO:0000256" key="4">
    <source>
        <dbReference type="ARBA" id="ARBA00022490"/>
    </source>
</evidence>
<evidence type="ECO:0000256" key="1">
    <source>
        <dbReference type="ARBA" id="ARBA00004496"/>
    </source>
</evidence>
<protein>
    <recommendedName>
        <fullName evidence="3 5">Regulatory protein RecX</fullName>
    </recommendedName>
</protein>
<dbReference type="Pfam" id="PF21981">
    <property type="entry name" value="RecX_HTH3"/>
    <property type="match status" value="1"/>
</dbReference>
<keyword evidence="4 5" id="KW-0963">Cytoplasm</keyword>